<keyword evidence="2" id="KW-1185">Reference proteome</keyword>
<organism evidence="1 2">
    <name type="scientific">Ancylostoma caninum</name>
    <name type="common">Dog hookworm</name>
    <dbReference type="NCBI Taxonomy" id="29170"/>
    <lineage>
        <taxon>Eukaryota</taxon>
        <taxon>Metazoa</taxon>
        <taxon>Ecdysozoa</taxon>
        <taxon>Nematoda</taxon>
        <taxon>Chromadorea</taxon>
        <taxon>Rhabditida</taxon>
        <taxon>Rhabditina</taxon>
        <taxon>Rhabditomorpha</taxon>
        <taxon>Strongyloidea</taxon>
        <taxon>Ancylostomatidae</taxon>
        <taxon>Ancylostomatinae</taxon>
        <taxon>Ancylostoma</taxon>
    </lineage>
</organism>
<comment type="caution">
    <text evidence="1">The sequence shown here is derived from an EMBL/GenBank/DDBJ whole genome shotgun (WGS) entry which is preliminary data.</text>
</comment>
<sequence>MFYEILNQLILISSTLICSQLRRRSVGSGRSDCSLGFCCLLSASLRTSLSSKRSR</sequence>
<dbReference type="Proteomes" id="UP000252519">
    <property type="component" value="Unassembled WGS sequence"/>
</dbReference>
<dbReference type="AlphaFoldDB" id="A0A368GXU3"/>
<reference evidence="1 2" key="1">
    <citation type="submission" date="2014-10" db="EMBL/GenBank/DDBJ databases">
        <title>Draft genome of the hookworm Ancylostoma caninum.</title>
        <authorList>
            <person name="Mitreva M."/>
        </authorList>
    </citation>
    <scope>NUCLEOTIDE SEQUENCE [LARGE SCALE GENOMIC DNA]</scope>
    <source>
        <strain evidence="1 2">Baltimore</strain>
    </source>
</reference>
<evidence type="ECO:0000313" key="2">
    <source>
        <dbReference type="Proteomes" id="UP000252519"/>
    </source>
</evidence>
<proteinExistence type="predicted"/>
<protein>
    <submittedName>
        <fullName evidence="1">Uncharacterized protein</fullName>
    </submittedName>
</protein>
<gene>
    <name evidence="1" type="ORF">ANCCAN_04755</name>
</gene>
<accession>A0A368GXU3</accession>
<dbReference type="EMBL" id="JOJR01000037">
    <property type="protein sequence ID" value="RCN49182.1"/>
    <property type="molecule type" value="Genomic_DNA"/>
</dbReference>
<name>A0A368GXU3_ANCCA</name>
<evidence type="ECO:0000313" key="1">
    <source>
        <dbReference type="EMBL" id="RCN49182.1"/>
    </source>
</evidence>